<sequence length="290" mass="32120">MQLKEILLNLYSNKIARLSIAGILLLLLGWWILRPKPLQVDIGKVEKGTYRQIVEEEGTTRVKEKFTLFSPVNGVLQRLEKHVGEKVDKGETVAIVRWDYDRKVKSPISGSILSIQRESEGPISMGAPILDIGNTSSLEIVCDVLTQDSTHIHPGDPVLIEGWGGEPFQGKVKLIEPAAFTKISSLGVEEQRVRTIIDIAPPSQMGDSFRVQAKIVSFSKDNVLILPTAALFREGENWAVFKVVKGKAQKTNVKIEARSGKSSLLTEGLQEGDEVVLYPTEEIQNGKRVK</sequence>
<dbReference type="Proteomes" id="UP000232196">
    <property type="component" value="Unassembled WGS sequence"/>
</dbReference>
<evidence type="ECO:0000313" key="4">
    <source>
        <dbReference type="Proteomes" id="UP000232196"/>
    </source>
</evidence>
<protein>
    <submittedName>
        <fullName evidence="3">Secretion protein HlyD</fullName>
    </submittedName>
</protein>
<gene>
    <name evidence="3" type="ORF">CH357_02625</name>
</gene>
<dbReference type="EMBL" id="NPDN01000001">
    <property type="protein sequence ID" value="PJZ27461.1"/>
    <property type="molecule type" value="Genomic_DNA"/>
</dbReference>
<comment type="caution">
    <text evidence="3">The sequence shown here is derived from an EMBL/GenBank/DDBJ whole genome shotgun (WGS) entry which is preliminary data.</text>
</comment>
<dbReference type="GO" id="GO:0015562">
    <property type="term" value="F:efflux transmembrane transporter activity"/>
    <property type="evidence" value="ECO:0007669"/>
    <property type="project" value="TreeGrafter"/>
</dbReference>
<reference evidence="3 4" key="1">
    <citation type="submission" date="2017-07" db="EMBL/GenBank/DDBJ databases">
        <title>Leptospira spp. isolated from tropical soils.</title>
        <authorList>
            <person name="Thibeaux R."/>
            <person name="Iraola G."/>
            <person name="Ferres I."/>
            <person name="Bierque E."/>
            <person name="Girault D."/>
            <person name="Soupe-Gilbert M.-E."/>
            <person name="Picardeau M."/>
            <person name="Goarant C."/>
        </authorList>
    </citation>
    <scope>NUCLEOTIDE SEQUENCE [LARGE SCALE GENOMIC DNA]</scope>
    <source>
        <strain evidence="3 4">MCA1-C-A1</strain>
    </source>
</reference>
<dbReference type="RefSeq" id="WP_100705195.1">
    <property type="nucleotide sequence ID" value="NZ_NPDL01000010.1"/>
</dbReference>
<keyword evidence="4" id="KW-1185">Reference proteome</keyword>
<feature type="domain" description="YknX-like C-terminal permuted SH3-like" evidence="2">
    <location>
        <begin position="224"/>
        <end position="290"/>
    </location>
</feature>
<dbReference type="InterPro" id="IPR011053">
    <property type="entry name" value="Single_hybrid_motif"/>
</dbReference>
<dbReference type="Gene3D" id="2.40.420.20">
    <property type="match status" value="1"/>
</dbReference>
<dbReference type="Pfam" id="PF25989">
    <property type="entry name" value="YknX_C"/>
    <property type="match status" value="1"/>
</dbReference>
<keyword evidence="1" id="KW-0812">Transmembrane</keyword>
<evidence type="ECO:0000256" key="1">
    <source>
        <dbReference type="SAM" id="Phobius"/>
    </source>
</evidence>
<dbReference type="OrthoDB" id="9791520at2"/>
<organism evidence="3 4">
    <name type="scientific">Leptospira hartskeerlii</name>
    <dbReference type="NCBI Taxonomy" id="2023177"/>
    <lineage>
        <taxon>Bacteria</taxon>
        <taxon>Pseudomonadati</taxon>
        <taxon>Spirochaetota</taxon>
        <taxon>Spirochaetia</taxon>
        <taxon>Leptospirales</taxon>
        <taxon>Leptospiraceae</taxon>
        <taxon>Leptospira</taxon>
    </lineage>
</organism>
<proteinExistence type="predicted"/>
<dbReference type="AlphaFoldDB" id="A0A2M9XIE4"/>
<name>A0A2M9XIE4_9LEPT</name>
<dbReference type="PANTHER" id="PTHR30469:SF15">
    <property type="entry name" value="HLYD FAMILY OF SECRETION PROTEINS"/>
    <property type="match status" value="1"/>
</dbReference>
<dbReference type="InterPro" id="IPR058637">
    <property type="entry name" value="YknX-like_C"/>
</dbReference>
<keyword evidence="1" id="KW-0472">Membrane</keyword>
<accession>A0A2M9XIE4</accession>
<evidence type="ECO:0000259" key="2">
    <source>
        <dbReference type="Pfam" id="PF25989"/>
    </source>
</evidence>
<dbReference type="Gene3D" id="2.40.50.100">
    <property type="match status" value="1"/>
</dbReference>
<dbReference type="PANTHER" id="PTHR30469">
    <property type="entry name" value="MULTIDRUG RESISTANCE PROTEIN MDTA"/>
    <property type="match status" value="1"/>
</dbReference>
<dbReference type="SUPFAM" id="SSF51230">
    <property type="entry name" value="Single hybrid motif"/>
    <property type="match status" value="1"/>
</dbReference>
<evidence type="ECO:0000313" key="3">
    <source>
        <dbReference type="EMBL" id="PJZ27461.1"/>
    </source>
</evidence>
<feature type="transmembrane region" description="Helical" evidence="1">
    <location>
        <begin position="15"/>
        <end position="33"/>
    </location>
</feature>
<dbReference type="GO" id="GO:1990281">
    <property type="term" value="C:efflux pump complex"/>
    <property type="evidence" value="ECO:0007669"/>
    <property type="project" value="TreeGrafter"/>
</dbReference>
<keyword evidence="1" id="KW-1133">Transmembrane helix</keyword>